<dbReference type="InterPro" id="IPR038765">
    <property type="entry name" value="Papain-like_cys_pep_sf"/>
</dbReference>
<evidence type="ECO:0000256" key="1">
    <source>
        <dbReference type="SAM" id="MobiDB-lite"/>
    </source>
</evidence>
<accession>A0ABC9G5N8</accession>
<organism evidence="2 3">
    <name type="scientific">Urochloa decumbens</name>
    <dbReference type="NCBI Taxonomy" id="240449"/>
    <lineage>
        <taxon>Eukaryota</taxon>
        <taxon>Viridiplantae</taxon>
        <taxon>Streptophyta</taxon>
        <taxon>Embryophyta</taxon>
        <taxon>Tracheophyta</taxon>
        <taxon>Spermatophyta</taxon>
        <taxon>Magnoliopsida</taxon>
        <taxon>Liliopsida</taxon>
        <taxon>Poales</taxon>
        <taxon>Poaceae</taxon>
        <taxon>PACMAD clade</taxon>
        <taxon>Panicoideae</taxon>
        <taxon>Panicodae</taxon>
        <taxon>Paniceae</taxon>
        <taxon>Melinidinae</taxon>
        <taxon>Urochloa</taxon>
    </lineage>
</organism>
<feature type="compositionally biased region" description="Basic and acidic residues" evidence="1">
    <location>
        <begin position="482"/>
        <end position="492"/>
    </location>
</feature>
<keyword evidence="3" id="KW-1185">Reference proteome</keyword>
<dbReference type="EMBL" id="OZ075118">
    <property type="protein sequence ID" value="CAL5087620.1"/>
    <property type="molecule type" value="Genomic_DNA"/>
</dbReference>
<evidence type="ECO:0000313" key="2">
    <source>
        <dbReference type="EMBL" id="CAL5087620.1"/>
    </source>
</evidence>
<feature type="region of interest" description="Disordered" evidence="1">
    <location>
        <begin position="473"/>
        <end position="507"/>
    </location>
</feature>
<evidence type="ECO:0000313" key="3">
    <source>
        <dbReference type="Proteomes" id="UP001497457"/>
    </source>
</evidence>
<reference evidence="2 3" key="2">
    <citation type="submission" date="2024-10" db="EMBL/GenBank/DDBJ databases">
        <authorList>
            <person name="Ryan C."/>
        </authorList>
    </citation>
    <scope>NUCLEOTIDE SEQUENCE [LARGE SCALE GENOMIC DNA]</scope>
</reference>
<gene>
    <name evidence="2" type="ORF">URODEC1_LOCUS112302</name>
</gene>
<dbReference type="Gene3D" id="3.40.395.10">
    <property type="entry name" value="Adenoviral Proteinase, Chain A"/>
    <property type="match status" value="1"/>
</dbReference>
<name>A0ABC9G5N8_9POAL</name>
<dbReference type="PANTHER" id="PTHR34835:SF63">
    <property type="entry name" value="AMINOTRANSFERASE-LIKE PLANT MOBILE DOMAIN-CONTAINING PROTEIN"/>
    <property type="match status" value="1"/>
</dbReference>
<dbReference type="Proteomes" id="UP001497457">
    <property type="component" value="Chromosome 8b"/>
</dbReference>
<feature type="compositionally biased region" description="Basic residues" evidence="1">
    <location>
        <begin position="1"/>
        <end position="15"/>
    </location>
</feature>
<sequence>MKHHSGSRRRLHGRKSILSDDSSEGSFDAYMDEMCEKPCSEITVTSMSSAERVWEVVSMFDDSKKKLVQSIGFGGILDMPHFKHSNNQFTRWILSKFRWYTGRFVFADTINLTITPEHIGKIIGISCTGLDVADKCFKDDDEKLSFATSRLSFLGSEHELLELAEHFVLSDFHHPLSKEDEDKFKIAFVIFIMGRFLAPTTEQSSSRSDFWGALSNPHQIGAYNWSSYVLHNILEASRAVTWGTLEYLSVSHITGCSLIVQILYLDMIDFGPLSLPHVIFPRVKHFTSELIVRMIESDISVDESSSTSFTYGRIKAVRKIDNCYITSSRCVTTTNYSARRAVMNNMSNNIKNKLPVNSSPSGNTIAENCLSSPSGSKLAANSSPASSSNFQLNLKAQISPPPLVDTEVIDFSAFIRNKYPGQIDAPLLDDLRLHNARCLQHIHKYTRACSAAIVKENINFAVKYMDLLDNSNGNNPSVVTVRKSEGRRRTSDDMLSGTESGNDEEGKMSSAKILVVKKLNSQKAKTILKNKVSENVSHNAGMLASPTPLPCSGQQSATKPHGSSSCDFANNQMSAYDKSINHDYVAQAGNKDFNVKPSEILSTNAKNFSATRAPVPCSQPPSSSNFHGISSAGILDQQIPAYTPPKKSDSLVFGTPDPSMKMGSITPTYSPTTENMLFAGLDLSLKTLSSIKSLDLNPISIEAEYSNSPVQKKQAQLGSLPLSHWALGLDHPHRDLYMLQKFYNWLSTSNSDDLYRCWIMHDSPRFIEIKGYSIKEQFASNHFLTDAENPVANIPVREQFVGNRINYELSRCRMFFVPVRSNAIWWCYAWDLKNNTVLIIDPLFGHEKDDVVIKRHSGTLDMLSKSLSETTTEVFNGWTPRFDRCKVIVFHTLGMPCERSQTGFFTLFCIKNFDGAHLTLIPSEVNLHKFKTYMLHEILELNDNRGRLPTAFVHIID</sequence>
<reference evidence="3" key="1">
    <citation type="submission" date="2024-06" db="EMBL/GenBank/DDBJ databases">
        <authorList>
            <person name="Ryan C."/>
        </authorList>
    </citation>
    <scope>NUCLEOTIDE SEQUENCE [LARGE SCALE GENOMIC DNA]</scope>
</reference>
<proteinExistence type="predicted"/>
<evidence type="ECO:0008006" key="4">
    <source>
        <dbReference type="Google" id="ProtNLM"/>
    </source>
</evidence>
<dbReference type="PANTHER" id="PTHR34835">
    <property type="entry name" value="OS07G0283600 PROTEIN-RELATED"/>
    <property type="match status" value="1"/>
</dbReference>
<feature type="region of interest" description="Disordered" evidence="1">
    <location>
        <begin position="1"/>
        <end position="20"/>
    </location>
</feature>
<dbReference type="AlphaFoldDB" id="A0ABC9G5N8"/>
<dbReference type="SUPFAM" id="SSF54001">
    <property type="entry name" value="Cysteine proteinases"/>
    <property type="match status" value="1"/>
</dbReference>
<protein>
    <recommendedName>
        <fullName evidence="4">Ubiquitin-like protease family profile domain-containing protein</fullName>
    </recommendedName>
</protein>